<dbReference type="Gene3D" id="2.40.10.10">
    <property type="entry name" value="Trypsin-like serine proteases"/>
    <property type="match status" value="2"/>
</dbReference>
<dbReference type="InterPro" id="IPR043504">
    <property type="entry name" value="Peptidase_S1_PA_chymotrypsin"/>
</dbReference>
<sequence>MLSVVALLLLGVPGVAAASPPGTDVVVHDLDTNGVASYWTPDRVAAMPAGPSAPPGTPPVDDATGAPGPISRTIGRLFFVDRDGEDSSCTATVVVSANKRTAVTAGHCVHTANLIGQDPKWHSKMLFVPGFRDGARPFGEFVVRQAVVHRTWIADDQQTEFDQAFLVLDKPSRVSEDIAFGRPADRFAREYGYPRAAGQAGHQGRPEFTGQRLAQCWGTPVLNPGHPDLAPENVWGVPCDMGGGSSGGPRISGGAVVGVNVQSFNVDAGGRWCPFGQCVRHLGGAQFSWKITAALHHRASTSG</sequence>
<evidence type="ECO:0000256" key="2">
    <source>
        <dbReference type="SAM" id="SignalP"/>
    </source>
</evidence>
<feature type="signal peptide" evidence="2">
    <location>
        <begin position="1"/>
        <end position="17"/>
    </location>
</feature>
<comment type="caution">
    <text evidence="3">The sequence shown here is derived from an EMBL/GenBank/DDBJ whole genome shotgun (WGS) entry which is preliminary data.</text>
</comment>
<dbReference type="Proteomes" id="UP000605568">
    <property type="component" value="Unassembled WGS sequence"/>
</dbReference>
<name>A0ABQ3M0V9_9PSEU</name>
<dbReference type="PANTHER" id="PTHR15462">
    <property type="entry name" value="SERINE PROTEASE"/>
    <property type="match status" value="1"/>
</dbReference>
<dbReference type="EMBL" id="BNAR01000001">
    <property type="protein sequence ID" value="GHH30090.1"/>
    <property type="molecule type" value="Genomic_DNA"/>
</dbReference>
<organism evidence="3 4">
    <name type="scientific">Lentzea cavernae</name>
    <dbReference type="NCBI Taxonomy" id="2020703"/>
    <lineage>
        <taxon>Bacteria</taxon>
        <taxon>Bacillati</taxon>
        <taxon>Actinomycetota</taxon>
        <taxon>Actinomycetes</taxon>
        <taxon>Pseudonocardiales</taxon>
        <taxon>Pseudonocardiaceae</taxon>
        <taxon>Lentzea</taxon>
    </lineage>
</organism>
<dbReference type="SUPFAM" id="SSF50494">
    <property type="entry name" value="Trypsin-like serine proteases"/>
    <property type="match status" value="1"/>
</dbReference>
<accession>A0ABQ3M0V9</accession>
<protein>
    <recommendedName>
        <fullName evidence="5">V8-like Glu-specific endopeptidase</fullName>
    </recommendedName>
</protein>
<evidence type="ECO:0000256" key="1">
    <source>
        <dbReference type="ARBA" id="ARBA00022729"/>
    </source>
</evidence>
<keyword evidence="1 2" id="KW-0732">Signal</keyword>
<dbReference type="InterPro" id="IPR050966">
    <property type="entry name" value="Glutamyl_endopeptidase"/>
</dbReference>
<proteinExistence type="predicted"/>
<feature type="chain" id="PRO_5045356954" description="V8-like Glu-specific endopeptidase" evidence="2">
    <location>
        <begin position="18"/>
        <end position="303"/>
    </location>
</feature>
<dbReference type="InterPro" id="IPR009003">
    <property type="entry name" value="Peptidase_S1_PA"/>
</dbReference>
<evidence type="ECO:0000313" key="4">
    <source>
        <dbReference type="Proteomes" id="UP000605568"/>
    </source>
</evidence>
<gene>
    <name evidence="3" type="ORF">GCM10017774_07160</name>
</gene>
<evidence type="ECO:0000313" key="3">
    <source>
        <dbReference type="EMBL" id="GHH30090.1"/>
    </source>
</evidence>
<reference evidence="4" key="1">
    <citation type="journal article" date="2019" name="Int. J. Syst. Evol. Microbiol.">
        <title>The Global Catalogue of Microorganisms (GCM) 10K type strain sequencing project: providing services to taxonomists for standard genome sequencing and annotation.</title>
        <authorList>
            <consortium name="The Broad Institute Genomics Platform"/>
            <consortium name="The Broad Institute Genome Sequencing Center for Infectious Disease"/>
            <person name="Wu L."/>
            <person name="Ma J."/>
        </authorList>
    </citation>
    <scope>NUCLEOTIDE SEQUENCE [LARGE SCALE GENOMIC DNA]</scope>
    <source>
        <strain evidence="4">CGMCC 4.7367</strain>
    </source>
</reference>
<evidence type="ECO:0008006" key="5">
    <source>
        <dbReference type="Google" id="ProtNLM"/>
    </source>
</evidence>
<keyword evidence="4" id="KW-1185">Reference proteome</keyword>